<organism evidence="2 3">
    <name type="scientific">Heterodermia speciosa</name>
    <dbReference type="NCBI Taxonomy" id="116794"/>
    <lineage>
        <taxon>Eukaryota</taxon>
        <taxon>Fungi</taxon>
        <taxon>Dikarya</taxon>
        <taxon>Ascomycota</taxon>
        <taxon>Pezizomycotina</taxon>
        <taxon>Lecanoromycetes</taxon>
        <taxon>OSLEUM clade</taxon>
        <taxon>Lecanoromycetidae</taxon>
        <taxon>Caliciales</taxon>
        <taxon>Physciaceae</taxon>
        <taxon>Heterodermia</taxon>
    </lineage>
</organism>
<gene>
    <name evidence="2" type="ORF">HETSPECPRED_008014</name>
</gene>
<evidence type="ECO:0000256" key="1">
    <source>
        <dbReference type="SAM" id="SignalP"/>
    </source>
</evidence>
<dbReference type="Proteomes" id="UP000664521">
    <property type="component" value="Unassembled WGS sequence"/>
</dbReference>
<keyword evidence="3" id="KW-1185">Reference proteome</keyword>
<sequence>MYLPTTTSALALIVSFFALTKAHPLGLPPHAPNHTHSSILSMNQLLAIAPKSATCAGAPDPKQCRTAEQAAPHIVNSFHKYGVHSAAEQATLIAIMAFETGDFKYNVNMFPGTPGQGTRNMQSAAFNMKYAMSIPSLSAKLAPVMTGPDGLGNPNGIRDLLTSNDDLDFGSAAWYLKTQCGPAVGKNLATGGLAAWQAYITGCVHTTPTPDRQAYYERAMKALGAA</sequence>
<comment type="caution">
    <text evidence="2">The sequence shown here is derived from an EMBL/GenBank/DDBJ whole genome shotgun (WGS) entry which is preliminary data.</text>
</comment>
<proteinExistence type="predicted"/>
<dbReference type="OrthoDB" id="2349272at2759"/>
<name>A0A8H3I7U2_9LECA</name>
<feature type="chain" id="PRO_5034035827" description="Transglycosylase SLT domain-containing protein" evidence="1">
    <location>
        <begin position="23"/>
        <end position="226"/>
    </location>
</feature>
<accession>A0A8H3I7U2</accession>
<keyword evidence="1" id="KW-0732">Signal</keyword>
<evidence type="ECO:0000313" key="2">
    <source>
        <dbReference type="EMBL" id="CAF9908198.1"/>
    </source>
</evidence>
<protein>
    <recommendedName>
        <fullName evidence="4">Transglycosylase SLT domain-containing protein</fullName>
    </recommendedName>
</protein>
<feature type="signal peptide" evidence="1">
    <location>
        <begin position="1"/>
        <end position="22"/>
    </location>
</feature>
<reference evidence="2" key="1">
    <citation type="submission" date="2021-03" db="EMBL/GenBank/DDBJ databases">
        <authorList>
            <person name="Tagirdzhanova G."/>
        </authorList>
    </citation>
    <scope>NUCLEOTIDE SEQUENCE</scope>
</reference>
<dbReference type="AlphaFoldDB" id="A0A8H3I7U2"/>
<evidence type="ECO:0000313" key="3">
    <source>
        <dbReference type="Proteomes" id="UP000664521"/>
    </source>
</evidence>
<dbReference type="EMBL" id="CAJPDS010000006">
    <property type="protein sequence ID" value="CAF9908198.1"/>
    <property type="molecule type" value="Genomic_DNA"/>
</dbReference>
<evidence type="ECO:0008006" key="4">
    <source>
        <dbReference type="Google" id="ProtNLM"/>
    </source>
</evidence>